<dbReference type="AlphaFoldDB" id="A0ABD3QZ25"/>
<keyword evidence="8" id="KW-0378">Hydrolase</keyword>
<protein>
    <submittedName>
        <fullName evidence="15">Uncharacterized protein</fullName>
    </submittedName>
</protein>
<dbReference type="Pfam" id="PF00752">
    <property type="entry name" value="XPG_N"/>
    <property type="match status" value="1"/>
</dbReference>
<evidence type="ECO:0000259" key="13">
    <source>
        <dbReference type="SMART" id="SM00484"/>
    </source>
</evidence>
<dbReference type="CDD" id="cd09868">
    <property type="entry name" value="PIN_XPG_RAD2"/>
    <property type="match status" value="1"/>
</dbReference>
<feature type="compositionally biased region" description="Acidic residues" evidence="12">
    <location>
        <begin position="569"/>
        <end position="590"/>
    </location>
</feature>
<evidence type="ECO:0000256" key="7">
    <source>
        <dbReference type="ARBA" id="ARBA00022759"/>
    </source>
</evidence>
<feature type="region of interest" description="Disordered" evidence="12">
    <location>
        <begin position="483"/>
        <end position="713"/>
    </location>
</feature>
<name>A0ABD3QZ25_9STRA</name>
<dbReference type="Gene3D" id="3.40.50.1010">
    <property type="entry name" value="5'-nuclease"/>
    <property type="match status" value="2"/>
</dbReference>
<evidence type="ECO:0000313" key="16">
    <source>
        <dbReference type="Proteomes" id="UP001516023"/>
    </source>
</evidence>
<keyword evidence="7" id="KW-0255">Endonuclease</keyword>
<evidence type="ECO:0000256" key="10">
    <source>
        <dbReference type="ARBA" id="ARBA00023128"/>
    </source>
</evidence>
<dbReference type="SUPFAM" id="SSF88723">
    <property type="entry name" value="PIN domain-like"/>
    <property type="match status" value="1"/>
</dbReference>
<feature type="compositionally biased region" description="Polar residues" evidence="12">
    <location>
        <begin position="802"/>
        <end position="821"/>
    </location>
</feature>
<evidence type="ECO:0000256" key="1">
    <source>
        <dbReference type="ARBA" id="ARBA00001946"/>
    </source>
</evidence>
<feature type="compositionally biased region" description="Low complexity" evidence="12">
    <location>
        <begin position="700"/>
        <end position="713"/>
    </location>
</feature>
<evidence type="ECO:0000259" key="14">
    <source>
        <dbReference type="SMART" id="SM00485"/>
    </source>
</evidence>
<feature type="compositionally biased region" description="Polar residues" evidence="12">
    <location>
        <begin position="614"/>
        <end position="630"/>
    </location>
</feature>
<keyword evidence="5" id="KW-0540">Nuclease</keyword>
<keyword evidence="9" id="KW-0460">Magnesium</keyword>
<evidence type="ECO:0000256" key="9">
    <source>
        <dbReference type="ARBA" id="ARBA00022842"/>
    </source>
</evidence>
<feature type="region of interest" description="Disordered" evidence="12">
    <location>
        <begin position="139"/>
        <end position="236"/>
    </location>
</feature>
<feature type="compositionally biased region" description="Polar residues" evidence="12">
    <location>
        <begin position="651"/>
        <end position="662"/>
    </location>
</feature>
<keyword evidence="10" id="KW-0496">Mitochondrion</keyword>
<feature type="compositionally biased region" description="Basic and acidic residues" evidence="12">
    <location>
        <begin position="498"/>
        <end position="508"/>
    </location>
</feature>
<feature type="compositionally biased region" description="Basic and acidic residues" evidence="12">
    <location>
        <begin position="773"/>
        <end position="801"/>
    </location>
</feature>
<dbReference type="GO" id="GO:0046872">
    <property type="term" value="F:metal ion binding"/>
    <property type="evidence" value="ECO:0007669"/>
    <property type="project" value="UniProtKB-KW"/>
</dbReference>
<dbReference type="SUPFAM" id="SSF47807">
    <property type="entry name" value="5' to 3' exonuclease, C-terminal subdomain"/>
    <property type="match status" value="1"/>
</dbReference>
<sequence>MGVKNLWRLLLPIARRISIQSLSHQTLAIDASIWLTQISKACRDPETGRLLPNRPHVRIFLLRLMRLLFHEIRPVVVFDGPMPEVKRREIQRRRDRREKLWRDDEDDGEGGGVGAVKRTAKKILVQRLKEWRKKEAKLTDFRGEHGNDDDLGMQQSSNLKGGGAFAAGFVPADTKMSNGNSSTHDQSAQSDTEVSATVRNNADKNDEVNDEVISIHSEQDTPQFPIDNNDDDSENDWEMSHAVQSSINDSLAYRQGTTSSTSLHENFETEPHASNEIIASLPTITRSQWIDSQFRAQRIQSRQECIGAAADMNEYSSTQLRNFLKGSRLNKRMNDIGALAGKMATDEVGDGASGGNRCVSSSAVESPSIKVLFGEEHGDNDEHVSDAVPNDDEESGGGFVLPSTDKSPIPQKSVDPENTLDSISLGESDGESNSRENEKCPSVKENEEFYDATELCVRDGVNATTAGENDTIQGYAFASAEEEWVGWGRNDDNIDLEESGKHESKSARELVVASALQVDDDSSSDEDELGTFLTLSNSHRKNTPAAQQSHSNNETDVPKASLPKATDTAEGETESVDWEDGNFNDEESRDEGERREECHSHKASSATDRIPCNELSSKNNDSTCFGNFSTDRPERRESVQSDDEVLWEDGSSPTKDNTQSCNDVDWDDRSIRPPSDSQQVASESLIENPPEEMSSSHCDTSVTKTTQQETTSTQYIDDASDEVSEKVMHVNEFDTPQPENPTIAALQHAQETASRLTSWAGRAVQRAFAAHVEQQKEQKSDERAKLDSADFNHSEKDDTHSPDSTLPNEVTSIPPENSNSRRQIEPFDTSLEGLDAVQRAILQEEKTMERDMSTITEEMKEDILKLLELCGIPWIESPAEAEAQCAALEEIGLVDGIVTEDSDVFVFGGRKVYKNFFNEQQYVEAYYANDAQKELGLGRNQFVSLAMLLGSDYTDGVKGVGIVNGMEIIQAFPTNDIKEGLQGFRDWLDGFGDPIMSDEDADNQCTYLSRQMIFHKKHKSTRTRWIAPADFPSLAIINAYIKPAVDKSNSRFTWAKPRIDDLQLFCSETLGWDEEETSRVVSPVLKVLESKSKQRRLESYFMKYDDGIKFAEVRSKRLKTVLEGIQGGNHYENDAEWTSSGGGKQPLKKRKQG</sequence>
<feature type="compositionally biased region" description="Acidic residues" evidence="12">
    <location>
        <begin position="518"/>
        <end position="529"/>
    </location>
</feature>
<comment type="subcellular location">
    <subcellularLocation>
        <location evidence="2">Nucleus</location>
    </subcellularLocation>
</comment>
<dbReference type="CDD" id="cd09904">
    <property type="entry name" value="H3TH_XPG"/>
    <property type="match status" value="1"/>
</dbReference>
<feature type="compositionally biased region" description="Basic and acidic residues" evidence="12">
    <location>
        <begin position="139"/>
        <end position="148"/>
    </location>
</feature>
<comment type="similarity">
    <text evidence="3">Belongs to the XPG/RAD2 endonuclease family. XPG subfamily.</text>
</comment>
<comment type="cofactor">
    <cofactor evidence="1">
        <name>Mg(2+)</name>
        <dbReference type="ChEBI" id="CHEBI:18420"/>
    </cofactor>
</comment>
<organism evidence="15 16">
    <name type="scientific">Cyclotella cryptica</name>
    <dbReference type="NCBI Taxonomy" id="29204"/>
    <lineage>
        <taxon>Eukaryota</taxon>
        <taxon>Sar</taxon>
        <taxon>Stramenopiles</taxon>
        <taxon>Ochrophyta</taxon>
        <taxon>Bacillariophyta</taxon>
        <taxon>Coscinodiscophyceae</taxon>
        <taxon>Thalassiosirophycidae</taxon>
        <taxon>Stephanodiscales</taxon>
        <taxon>Stephanodiscaceae</taxon>
        <taxon>Cyclotella</taxon>
    </lineage>
</organism>
<dbReference type="InterPro" id="IPR006086">
    <property type="entry name" value="XPG-I_dom"/>
</dbReference>
<dbReference type="PRINTS" id="PR00853">
    <property type="entry name" value="XPGRADSUPER"/>
</dbReference>
<dbReference type="SMART" id="SM00279">
    <property type="entry name" value="HhH2"/>
    <property type="match status" value="1"/>
</dbReference>
<accession>A0ABD3QZ25</accession>
<evidence type="ECO:0000256" key="5">
    <source>
        <dbReference type="ARBA" id="ARBA00022722"/>
    </source>
</evidence>
<reference evidence="15 16" key="1">
    <citation type="journal article" date="2020" name="G3 (Bethesda)">
        <title>Improved Reference Genome for Cyclotella cryptica CCMP332, a Model for Cell Wall Morphogenesis, Salinity Adaptation, and Lipid Production in Diatoms (Bacillariophyta).</title>
        <authorList>
            <person name="Roberts W.R."/>
            <person name="Downey K.M."/>
            <person name="Ruck E.C."/>
            <person name="Traller J.C."/>
            <person name="Alverson A.J."/>
        </authorList>
    </citation>
    <scope>NUCLEOTIDE SEQUENCE [LARGE SCALE GENOMIC DNA]</scope>
    <source>
        <strain evidence="15 16">CCMP332</strain>
    </source>
</reference>
<keyword evidence="16" id="KW-1185">Reference proteome</keyword>
<dbReference type="Pfam" id="PF00867">
    <property type="entry name" value="XPG_I"/>
    <property type="match status" value="1"/>
</dbReference>
<dbReference type="InterPro" id="IPR001044">
    <property type="entry name" value="XPG/Rad2_eukaryotes"/>
</dbReference>
<dbReference type="InterPro" id="IPR036279">
    <property type="entry name" value="5-3_exonuclease_C_sf"/>
</dbReference>
<evidence type="ECO:0000256" key="12">
    <source>
        <dbReference type="SAM" id="MobiDB-lite"/>
    </source>
</evidence>
<evidence type="ECO:0000256" key="3">
    <source>
        <dbReference type="ARBA" id="ARBA00005283"/>
    </source>
</evidence>
<feature type="region of interest" description="Disordered" evidence="12">
    <location>
        <begin position="770"/>
        <end position="829"/>
    </location>
</feature>
<dbReference type="PANTHER" id="PTHR16171:SF7">
    <property type="entry name" value="DNA REPAIR PROTEIN RAD2"/>
    <property type="match status" value="1"/>
</dbReference>
<dbReference type="Proteomes" id="UP001516023">
    <property type="component" value="Unassembled WGS sequence"/>
</dbReference>
<keyword evidence="11" id="KW-0539">Nucleus</keyword>
<evidence type="ECO:0000313" key="15">
    <source>
        <dbReference type="EMBL" id="KAL3805577.1"/>
    </source>
</evidence>
<evidence type="ECO:0000256" key="4">
    <source>
        <dbReference type="ARBA" id="ARBA00022553"/>
    </source>
</evidence>
<feature type="compositionally biased region" description="Polar residues" evidence="12">
    <location>
        <begin position="544"/>
        <end position="555"/>
    </location>
</feature>
<evidence type="ECO:0000256" key="2">
    <source>
        <dbReference type="ARBA" id="ARBA00004123"/>
    </source>
</evidence>
<feature type="region of interest" description="Disordered" evidence="12">
    <location>
        <begin position="377"/>
        <end position="448"/>
    </location>
</feature>
<evidence type="ECO:0000256" key="11">
    <source>
        <dbReference type="ARBA" id="ARBA00023242"/>
    </source>
</evidence>
<dbReference type="InterPro" id="IPR008918">
    <property type="entry name" value="HhH2"/>
</dbReference>
<feature type="compositionally biased region" description="Polar residues" evidence="12">
    <location>
        <begin position="175"/>
        <end position="200"/>
    </location>
</feature>
<feature type="domain" description="XPG N-terminal" evidence="14">
    <location>
        <begin position="1"/>
        <end position="100"/>
    </location>
</feature>
<keyword evidence="6" id="KW-0479">Metal-binding</keyword>
<dbReference type="InterPro" id="IPR006085">
    <property type="entry name" value="XPG_DNA_repair_N"/>
</dbReference>
<feature type="compositionally biased region" description="Basic and acidic residues" evidence="12">
    <location>
        <begin position="432"/>
        <end position="447"/>
    </location>
</feature>
<feature type="domain" description="XPG-I" evidence="13">
    <location>
        <begin position="868"/>
        <end position="937"/>
    </location>
</feature>
<feature type="region of interest" description="Disordered" evidence="12">
    <location>
        <begin position="92"/>
        <end position="114"/>
    </location>
</feature>
<evidence type="ECO:0000256" key="6">
    <source>
        <dbReference type="ARBA" id="ARBA00022723"/>
    </source>
</evidence>
<evidence type="ECO:0000256" key="8">
    <source>
        <dbReference type="ARBA" id="ARBA00022801"/>
    </source>
</evidence>
<dbReference type="EMBL" id="JABMIG020000002">
    <property type="protein sequence ID" value="KAL3805577.1"/>
    <property type="molecule type" value="Genomic_DNA"/>
</dbReference>
<keyword evidence="4" id="KW-0597">Phosphoprotein</keyword>
<dbReference type="GO" id="GO:0016787">
    <property type="term" value="F:hydrolase activity"/>
    <property type="evidence" value="ECO:0007669"/>
    <property type="project" value="UniProtKB-KW"/>
</dbReference>
<dbReference type="Gene3D" id="1.10.150.20">
    <property type="entry name" value="5' to 3' exonuclease, C-terminal subdomain"/>
    <property type="match status" value="1"/>
</dbReference>
<comment type="caution">
    <text evidence="15">The sequence shown here is derived from an EMBL/GenBank/DDBJ whole genome shotgun (WGS) entry which is preliminary data.</text>
</comment>
<dbReference type="SMART" id="SM00484">
    <property type="entry name" value="XPGI"/>
    <property type="match status" value="1"/>
</dbReference>
<dbReference type="PANTHER" id="PTHR16171">
    <property type="entry name" value="DNA REPAIR PROTEIN COMPLEMENTING XP-G CELLS-RELATED"/>
    <property type="match status" value="1"/>
</dbReference>
<dbReference type="GO" id="GO:0005634">
    <property type="term" value="C:nucleus"/>
    <property type="evidence" value="ECO:0007669"/>
    <property type="project" value="UniProtKB-SubCell"/>
</dbReference>
<gene>
    <name evidence="15" type="ORF">HJC23_005821</name>
</gene>
<dbReference type="InterPro" id="IPR029060">
    <property type="entry name" value="PIN-like_dom_sf"/>
</dbReference>
<dbReference type="GO" id="GO:0004519">
    <property type="term" value="F:endonuclease activity"/>
    <property type="evidence" value="ECO:0007669"/>
    <property type="project" value="UniProtKB-KW"/>
</dbReference>
<feature type="region of interest" description="Disordered" evidence="12">
    <location>
        <begin position="1129"/>
        <end position="1153"/>
    </location>
</feature>
<proteinExistence type="inferred from homology"/>
<feature type="compositionally biased region" description="Basic and acidic residues" evidence="12">
    <location>
        <begin position="591"/>
        <end position="600"/>
    </location>
</feature>
<dbReference type="InterPro" id="IPR006084">
    <property type="entry name" value="XPG/Rad2"/>
</dbReference>
<dbReference type="PRINTS" id="PR00066">
    <property type="entry name" value="XRODRMPGMNTG"/>
</dbReference>
<dbReference type="GO" id="GO:0006281">
    <property type="term" value="P:DNA repair"/>
    <property type="evidence" value="ECO:0007669"/>
    <property type="project" value="UniProtKB-ARBA"/>
</dbReference>
<dbReference type="SMART" id="SM00485">
    <property type="entry name" value="XPGN"/>
    <property type="match status" value="1"/>
</dbReference>